<dbReference type="HOGENOM" id="CLU_141608_0_0_10"/>
<accession>E4RYT2</accession>
<name>E4RYT2_LEAB4</name>
<evidence type="ECO:0000313" key="3">
    <source>
        <dbReference type="Proteomes" id="UP000007435"/>
    </source>
</evidence>
<dbReference type="EMBL" id="CP002305">
    <property type="protein sequence ID" value="ADQ17329.1"/>
    <property type="molecule type" value="Genomic_DNA"/>
</dbReference>
<dbReference type="eggNOG" id="COG4319">
    <property type="taxonomic scope" value="Bacteria"/>
</dbReference>
<dbReference type="SUPFAM" id="SSF54427">
    <property type="entry name" value="NTF2-like"/>
    <property type="match status" value="1"/>
</dbReference>
<dbReference type="RefSeq" id="WP_013408378.1">
    <property type="nucleotide sequence ID" value="NC_014655.1"/>
</dbReference>
<evidence type="ECO:0000259" key="1">
    <source>
        <dbReference type="Pfam" id="PF14534"/>
    </source>
</evidence>
<keyword evidence="3" id="KW-1185">Reference proteome</keyword>
<dbReference type="InterPro" id="IPR027843">
    <property type="entry name" value="DUF4440"/>
</dbReference>
<reference key="1">
    <citation type="submission" date="2010-11" db="EMBL/GenBank/DDBJ databases">
        <title>The complete genome of Leadbetterella byssophila DSM 17132.</title>
        <authorList>
            <consortium name="US DOE Joint Genome Institute (JGI-PGF)"/>
            <person name="Lucas S."/>
            <person name="Copeland A."/>
            <person name="Lapidus A."/>
            <person name="Glavina del Rio T."/>
            <person name="Dalin E."/>
            <person name="Tice H."/>
            <person name="Bruce D."/>
            <person name="Goodwin L."/>
            <person name="Pitluck S."/>
            <person name="Kyrpides N."/>
            <person name="Mavromatis K."/>
            <person name="Ivanova N."/>
            <person name="Teshima H."/>
            <person name="Brettin T."/>
            <person name="Detter J.C."/>
            <person name="Han C."/>
            <person name="Tapia R."/>
            <person name="Land M."/>
            <person name="Hauser L."/>
            <person name="Markowitz V."/>
            <person name="Cheng J.-F."/>
            <person name="Hugenholtz P."/>
            <person name="Woyke T."/>
            <person name="Wu D."/>
            <person name="Tindall B."/>
            <person name="Pomrenke H.G."/>
            <person name="Brambilla E."/>
            <person name="Klenk H.-P."/>
            <person name="Eisen J.A."/>
        </authorList>
    </citation>
    <scope>NUCLEOTIDE SEQUENCE [LARGE SCALE GENOMIC DNA]</scope>
    <source>
        <strain>DSM 17132</strain>
    </source>
</reference>
<dbReference type="OrthoDB" id="5383110at2"/>
<dbReference type="Gene3D" id="3.10.450.50">
    <property type="match status" value="1"/>
</dbReference>
<organism evidence="2 3">
    <name type="scientific">Leadbetterella byssophila (strain DSM 17132 / JCM 16389 / KACC 11308 / NBRC 106382 / 4M15)</name>
    <dbReference type="NCBI Taxonomy" id="649349"/>
    <lineage>
        <taxon>Bacteria</taxon>
        <taxon>Pseudomonadati</taxon>
        <taxon>Bacteroidota</taxon>
        <taxon>Cytophagia</taxon>
        <taxon>Cytophagales</taxon>
        <taxon>Leadbetterellaceae</taxon>
        <taxon>Leadbetterella</taxon>
    </lineage>
</organism>
<dbReference type="InterPro" id="IPR032710">
    <property type="entry name" value="NTF2-like_dom_sf"/>
</dbReference>
<dbReference type="AlphaFoldDB" id="E4RYT2"/>
<gene>
    <name evidence="2" type="ordered locus">Lbys_1621</name>
</gene>
<dbReference type="Proteomes" id="UP000007435">
    <property type="component" value="Chromosome"/>
</dbReference>
<dbReference type="STRING" id="649349.Lbys_1621"/>
<protein>
    <recommendedName>
        <fullName evidence="1">DUF4440 domain-containing protein</fullName>
    </recommendedName>
</protein>
<proteinExistence type="predicted"/>
<dbReference type="Pfam" id="PF14534">
    <property type="entry name" value="DUF4440"/>
    <property type="match status" value="1"/>
</dbReference>
<sequence length="137" mass="15417">MKTLIIMLSALFMAGDPVKEVENRVEELRQLMLNPNKAQLEKITHPDLSYGHSSSKVESRAEFVETLVTKKSDFRRIDLKEQKINVVGNTAVVRHILDADTFDGGVPGSIKLHILTVWTKEKGAWILVARQAVKLPQ</sequence>
<reference evidence="2 3" key="2">
    <citation type="journal article" date="2011" name="Stand. Genomic Sci.">
        <title>Complete genome sequence of Leadbetterella byssophila type strain (4M15).</title>
        <authorList>
            <person name="Abt B."/>
            <person name="Teshima H."/>
            <person name="Lucas S."/>
            <person name="Lapidus A."/>
            <person name="Del Rio T.G."/>
            <person name="Nolan M."/>
            <person name="Tice H."/>
            <person name="Cheng J.F."/>
            <person name="Pitluck S."/>
            <person name="Liolios K."/>
            <person name="Pagani I."/>
            <person name="Ivanova N."/>
            <person name="Mavromatis K."/>
            <person name="Pati A."/>
            <person name="Tapia R."/>
            <person name="Han C."/>
            <person name="Goodwin L."/>
            <person name="Chen A."/>
            <person name="Palaniappan K."/>
            <person name="Land M."/>
            <person name="Hauser L."/>
            <person name="Chang Y.J."/>
            <person name="Jeffries C.D."/>
            <person name="Rohde M."/>
            <person name="Goker M."/>
            <person name="Tindall B.J."/>
            <person name="Detter J.C."/>
            <person name="Woyke T."/>
            <person name="Bristow J."/>
            <person name="Eisen J.A."/>
            <person name="Markowitz V."/>
            <person name="Hugenholtz P."/>
            <person name="Klenk H.P."/>
            <person name="Kyrpides N.C."/>
        </authorList>
    </citation>
    <scope>NUCLEOTIDE SEQUENCE [LARGE SCALE GENOMIC DNA]</scope>
    <source>
        <strain evidence="3">DSM 17132 / JCM 16389 / KACC 11308 / NBRC 106382 / 4M15</strain>
    </source>
</reference>
<evidence type="ECO:0000313" key="2">
    <source>
        <dbReference type="EMBL" id="ADQ17329.1"/>
    </source>
</evidence>
<dbReference type="KEGG" id="lby:Lbys_1621"/>
<feature type="domain" description="DUF4440" evidence="1">
    <location>
        <begin position="24"/>
        <end position="126"/>
    </location>
</feature>